<name>A0A1T0A9Y4_9GAMM</name>
<dbReference type="AlphaFoldDB" id="A0A1T0A9Y4"/>
<reference evidence="2 4" key="1">
    <citation type="submission" date="2017-02" db="EMBL/GenBank/DDBJ databases">
        <title>Draft genome sequence of Moraxella caviae CCUG 355 type strain.</title>
        <authorList>
            <person name="Engstrom-Jakobsson H."/>
            <person name="Salva-Serra F."/>
            <person name="Thorell K."/>
            <person name="Gonzales-Siles L."/>
            <person name="Karlsson R."/>
            <person name="Boulund F."/>
            <person name="Engstrand L."/>
            <person name="Moore E."/>
        </authorList>
    </citation>
    <scope>NUCLEOTIDE SEQUENCE [LARGE SCALE GENOMIC DNA]</scope>
    <source>
        <strain evidence="2 4">CCUG 355</strain>
    </source>
</reference>
<keyword evidence="4" id="KW-1185">Reference proteome</keyword>
<accession>A0A1T0A9Y4</accession>
<dbReference type="RefSeq" id="WP_078275842.1">
    <property type="nucleotide sequence ID" value="NZ_MUXU01000017.1"/>
</dbReference>
<feature type="signal peptide" evidence="1">
    <location>
        <begin position="1"/>
        <end position="24"/>
    </location>
</feature>
<evidence type="ECO:0000313" key="3">
    <source>
        <dbReference type="EMBL" id="STZ14458.1"/>
    </source>
</evidence>
<dbReference type="STRING" id="34060.B0181_02145"/>
<dbReference type="EMBL" id="UGQE01000004">
    <property type="protein sequence ID" value="STZ14458.1"/>
    <property type="molecule type" value="Genomic_DNA"/>
</dbReference>
<reference evidence="3 5" key="2">
    <citation type="submission" date="2018-06" db="EMBL/GenBank/DDBJ databases">
        <authorList>
            <consortium name="Pathogen Informatics"/>
            <person name="Doyle S."/>
        </authorList>
    </citation>
    <scope>NUCLEOTIDE SEQUENCE [LARGE SCALE GENOMIC DNA]</scope>
    <source>
        <strain evidence="3 5">NCTC10293</strain>
    </source>
</reference>
<evidence type="ECO:0000313" key="5">
    <source>
        <dbReference type="Proteomes" id="UP000255279"/>
    </source>
</evidence>
<feature type="chain" id="PRO_5036026432" description="Lysozyme inhibitor LprI N-terminal domain-containing protein" evidence="1">
    <location>
        <begin position="25"/>
        <end position="161"/>
    </location>
</feature>
<keyword evidence="1" id="KW-0732">Signal</keyword>
<sequence>MKIKFHHIALLASSLLISTLPAMANNYSTYIKNRTKIKNQLISCLNQEDTLHYSSAFNGCIVDAGAEFQKLGDAEYRKLVRREPDDLERLTRDRNLFIQYIEYCDNFSELSGSHRGAWTTRAICRLQASQSYYQFILDVKEDATLVDSSIPQRVDKAFLLK</sequence>
<evidence type="ECO:0008006" key="6">
    <source>
        <dbReference type="Google" id="ProtNLM"/>
    </source>
</evidence>
<protein>
    <recommendedName>
        <fullName evidence="6">Lysozyme inhibitor LprI N-terminal domain-containing protein</fullName>
    </recommendedName>
</protein>
<dbReference type="Proteomes" id="UP000190435">
    <property type="component" value="Unassembled WGS sequence"/>
</dbReference>
<evidence type="ECO:0000313" key="4">
    <source>
        <dbReference type="Proteomes" id="UP000190435"/>
    </source>
</evidence>
<evidence type="ECO:0000256" key="1">
    <source>
        <dbReference type="SAM" id="SignalP"/>
    </source>
</evidence>
<dbReference type="EMBL" id="MUXU01000017">
    <property type="protein sequence ID" value="OOR92101.1"/>
    <property type="molecule type" value="Genomic_DNA"/>
</dbReference>
<gene>
    <name evidence="2" type="ORF">B0181_02145</name>
    <name evidence="3" type="ORF">NCTC10293_02052</name>
</gene>
<organism evidence="2 4">
    <name type="scientific">Moraxella caviae</name>
    <dbReference type="NCBI Taxonomy" id="34060"/>
    <lineage>
        <taxon>Bacteria</taxon>
        <taxon>Pseudomonadati</taxon>
        <taxon>Pseudomonadota</taxon>
        <taxon>Gammaproteobacteria</taxon>
        <taxon>Moraxellales</taxon>
        <taxon>Moraxellaceae</taxon>
        <taxon>Moraxella</taxon>
    </lineage>
</organism>
<dbReference type="Proteomes" id="UP000255279">
    <property type="component" value="Unassembled WGS sequence"/>
</dbReference>
<proteinExistence type="predicted"/>
<evidence type="ECO:0000313" key="2">
    <source>
        <dbReference type="EMBL" id="OOR92101.1"/>
    </source>
</evidence>